<dbReference type="PANTHER" id="PTHR46317">
    <property type="entry name" value="HYDROLASE OF PHP SUPERFAMILY-RELATED PROTEIN"/>
    <property type="match status" value="1"/>
</dbReference>
<keyword evidence="2" id="KW-0479">Metal-binding</keyword>
<protein>
    <submittedName>
        <fullName evidence="4">TatD family hydrolase</fullName>
    </submittedName>
</protein>
<dbReference type="InterPro" id="IPR001130">
    <property type="entry name" value="TatD-like"/>
</dbReference>
<dbReference type="Proteomes" id="UP000830326">
    <property type="component" value="Chromosome"/>
</dbReference>
<dbReference type="GO" id="GO:0016787">
    <property type="term" value="F:hydrolase activity"/>
    <property type="evidence" value="ECO:0007669"/>
    <property type="project" value="UniProtKB-KW"/>
</dbReference>
<dbReference type="InterPro" id="IPR018228">
    <property type="entry name" value="DNase_TatD-rel_CS"/>
</dbReference>
<dbReference type="PROSITE" id="PS01137">
    <property type="entry name" value="TATD_1"/>
    <property type="match status" value="1"/>
</dbReference>
<comment type="similarity">
    <text evidence="1">Belongs to the metallo-dependent hydrolases superfamily. TatD-type hydrolase family.</text>
</comment>
<dbReference type="RefSeq" id="WP_245035180.1">
    <property type="nucleotide sequence ID" value="NZ_CP095075.1"/>
</dbReference>
<dbReference type="CDD" id="cd01310">
    <property type="entry name" value="TatD_DNAse"/>
    <property type="match status" value="1"/>
</dbReference>
<dbReference type="Pfam" id="PF01026">
    <property type="entry name" value="TatD_DNase"/>
    <property type="match status" value="1"/>
</dbReference>
<keyword evidence="3 4" id="KW-0378">Hydrolase</keyword>
<keyword evidence="5" id="KW-1185">Reference proteome</keyword>
<name>A0ABY4HF80_9BACI</name>
<evidence type="ECO:0000256" key="3">
    <source>
        <dbReference type="ARBA" id="ARBA00022801"/>
    </source>
</evidence>
<dbReference type="EMBL" id="CP095075">
    <property type="protein sequence ID" value="UOR13537.1"/>
    <property type="molecule type" value="Genomic_DNA"/>
</dbReference>
<gene>
    <name evidence="4" type="ORF">MUO15_08830</name>
</gene>
<dbReference type="SUPFAM" id="SSF51556">
    <property type="entry name" value="Metallo-dependent hydrolases"/>
    <property type="match status" value="1"/>
</dbReference>
<organism evidence="4 5">
    <name type="scientific">Halobacillus amylolyticus</name>
    <dbReference type="NCBI Taxonomy" id="2932259"/>
    <lineage>
        <taxon>Bacteria</taxon>
        <taxon>Bacillati</taxon>
        <taxon>Bacillota</taxon>
        <taxon>Bacilli</taxon>
        <taxon>Bacillales</taxon>
        <taxon>Bacillaceae</taxon>
        <taxon>Halobacillus</taxon>
    </lineage>
</organism>
<reference evidence="4" key="1">
    <citation type="submission" date="2022-04" db="EMBL/GenBank/DDBJ databases">
        <title>Halobacillus sp. isolated from saltern.</title>
        <authorList>
            <person name="Won M."/>
            <person name="Lee C.-M."/>
            <person name="Woen H.-Y."/>
            <person name="Kwon S.-W."/>
        </authorList>
    </citation>
    <scope>NUCLEOTIDE SEQUENCE</scope>
    <source>
        <strain evidence="4">SSHM10-5</strain>
    </source>
</reference>
<evidence type="ECO:0000256" key="1">
    <source>
        <dbReference type="ARBA" id="ARBA00009275"/>
    </source>
</evidence>
<dbReference type="Gene3D" id="3.20.20.140">
    <property type="entry name" value="Metal-dependent hydrolases"/>
    <property type="match status" value="1"/>
</dbReference>
<dbReference type="InterPro" id="IPR032466">
    <property type="entry name" value="Metal_Hydrolase"/>
</dbReference>
<sequence>MKQPIIDAHIHLDMYSEESRREIMQDLERYHIDGLISVSNHTASAQMNLKLARQDKRIKPAVGFHPEQELPDDHQLERIFKLIDEHKEEMVAIGEVGLPYYSRKKDPSLSLTPYIEMLERFIRLAVKLDKPIILHAIYEDANIACDLLEKHSVRKVHFHWFKSSPAMIRRLIENRYSISVTPDCLYEAEIQQLIEQYPLELMMVETDGPWPFEGEFKNERTHPKMIHESITKISEIKSLPLDEVYKQLYQNTVDFF</sequence>
<evidence type="ECO:0000313" key="4">
    <source>
        <dbReference type="EMBL" id="UOR13537.1"/>
    </source>
</evidence>
<dbReference type="PIRSF" id="PIRSF005902">
    <property type="entry name" value="DNase_TatD"/>
    <property type="match status" value="1"/>
</dbReference>
<dbReference type="PANTHER" id="PTHR46317:SF1">
    <property type="entry name" value="HYDROLASE, TATD FAMILY"/>
    <property type="match status" value="1"/>
</dbReference>
<proteinExistence type="inferred from homology"/>
<evidence type="ECO:0000313" key="5">
    <source>
        <dbReference type="Proteomes" id="UP000830326"/>
    </source>
</evidence>
<accession>A0ABY4HF80</accession>
<evidence type="ECO:0000256" key="2">
    <source>
        <dbReference type="ARBA" id="ARBA00022723"/>
    </source>
</evidence>